<evidence type="ECO:0000256" key="16">
    <source>
        <dbReference type="SAM" id="Phobius"/>
    </source>
</evidence>
<dbReference type="GO" id="GO:0004553">
    <property type="term" value="F:hydrolase activity, hydrolyzing O-glycosyl compounds"/>
    <property type="evidence" value="ECO:0007669"/>
    <property type="project" value="InterPro"/>
</dbReference>
<keyword evidence="3" id="KW-0597">Phosphoprotein</keyword>
<gene>
    <name evidence="19" type="ORF">AT9943_LOCUS21626</name>
</gene>
<keyword evidence="10" id="KW-0067">ATP-binding</keyword>
<sequence length="1024" mass="115432">MMMGRLVFVIWLYNCLCLLLLSSLVDADQANIDCLRTFKSQVEDPNRYLSTWVFGNETAGYICKFSGVTCWHDDENRVLSIKLSGYGLRGVFPPAVKLCADLTGLDLSRNNFSGPLPANISTLIPLVTILDLSYNSFSGEIPMLISNITFLNTLMLQHNQFTGTLPPQLAQLGRLKTFSVSDNRLVGPIPNFNQTLQFKQELFANNLDLCGKPLDDCKSASSSRGKVVIIAAVGGLTAAALVVGVVLFFYFRKLGVVRKKQDDPEGNRWAKSLKGQKGVKVFMFKKSVSKMKLSDLMKATEEFKKDNIIATGRTGTMYKGRLEDGSLLMIKRLQDSQRSEKEFDAEMKTLGSVKNRNLVPLLGYCVANKERLLMYEYMANGYLYDQLHPADEESFKPLDWPSRLKIAIGTAKGLAWLHHSCNPRIIHRNISSKCILLTAEFEPKISDFGLARLMNPIDTHLSTFVNGEFGDFGYVAPEYSRTMVATPKGDVYSFGVVLLELVTGQKATSVTKVSEEEAEEESFKGNLVEWITKLSSKSKLQEAIDRSLLGNGVDDEIFKVLKVACNCVLPEIAKQRPTMFEVYQLLRAIGESYNFTADDDILIPSESGEEGGKGRGLNVWDGFTHRYPEKGGPDLGNGDSTCGSYEHWQKDIDVMTELGVDGYRFSLAWSRIAPRGKVKRGINQAGVKYYNDLIDGLLAKNITPFVTLFHWDLPQVLQDEYEGFLNHEIIDDFKDYANLCFKIFGDRVKNWITINQLYTVPTRGYAMGTDAPGRCSSWLNKDCYAGDSGREPYIVAHNQLLAHAKVVHLYRKKYKVSSLPKQRGEIGVVMITRWFVPYDSTQANIDATERNKEFFLGWFMEPLTKGKYPDIMRKLVGRRLPKFNKKEAKLVKGSYDFLGINYYQTHPGGDTPALDVIADSNRTDYICSHLCFLRKAIKESGCNVKGYFAWCLGDNYEFGKGFTVRYGLSYVDFANITADRDLKDSGKWYKNFLNGTTKVPDENQNFLRSRLFFENRDQKKVADA</sequence>
<name>A0A7G2FL77_ARATH</name>
<dbReference type="InterPro" id="IPR000719">
    <property type="entry name" value="Prot_kinase_dom"/>
</dbReference>
<dbReference type="InterPro" id="IPR032675">
    <property type="entry name" value="LRR_dom_sf"/>
</dbReference>
<keyword evidence="6 17" id="KW-0732">Signal</keyword>
<dbReference type="InterPro" id="IPR001245">
    <property type="entry name" value="Ser-Thr/Tyr_kinase_cat_dom"/>
</dbReference>
<reference evidence="19 20" key="1">
    <citation type="submission" date="2020-09" db="EMBL/GenBank/DDBJ databases">
        <authorList>
            <person name="Ashkenazy H."/>
        </authorList>
    </citation>
    <scope>NUCLEOTIDE SEQUENCE [LARGE SCALE GENOMIC DNA]</scope>
    <source>
        <strain evidence="20">cv. Cdm-0</strain>
    </source>
</reference>
<evidence type="ECO:0000256" key="17">
    <source>
        <dbReference type="SAM" id="SignalP"/>
    </source>
</evidence>
<evidence type="ECO:0000256" key="8">
    <source>
        <dbReference type="ARBA" id="ARBA00022741"/>
    </source>
</evidence>
<feature type="signal peptide" evidence="17">
    <location>
        <begin position="1"/>
        <end position="27"/>
    </location>
</feature>
<evidence type="ECO:0000256" key="15">
    <source>
        <dbReference type="ARBA" id="ARBA00023295"/>
    </source>
</evidence>
<evidence type="ECO:0000256" key="10">
    <source>
        <dbReference type="ARBA" id="ARBA00022840"/>
    </source>
</evidence>
<keyword evidence="8" id="KW-0547">Nucleotide-binding</keyword>
<accession>A0A7G2FL77</accession>
<dbReference type="InterPro" id="IPR001611">
    <property type="entry name" value="Leu-rich_rpt"/>
</dbReference>
<dbReference type="InterPro" id="IPR017853">
    <property type="entry name" value="GH"/>
</dbReference>
<evidence type="ECO:0000313" key="20">
    <source>
        <dbReference type="Proteomes" id="UP000516314"/>
    </source>
</evidence>
<evidence type="ECO:0000259" key="18">
    <source>
        <dbReference type="PROSITE" id="PS50011"/>
    </source>
</evidence>
<dbReference type="Gene3D" id="3.80.10.10">
    <property type="entry name" value="Ribonuclease Inhibitor"/>
    <property type="match status" value="1"/>
</dbReference>
<evidence type="ECO:0000256" key="14">
    <source>
        <dbReference type="ARBA" id="ARBA00023180"/>
    </source>
</evidence>
<dbReference type="FunFam" id="3.80.10.10:FF:000400">
    <property type="entry name" value="Nuclear pore complex protein NUP107"/>
    <property type="match status" value="1"/>
</dbReference>
<dbReference type="Pfam" id="PF00560">
    <property type="entry name" value="LRR_1"/>
    <property type="match status" value="3"/>
</dbReference>
<dbReference type="Gene3D" id="1.10.510.10">
    <property type="entry name" value="Transferase(Phosphotransferase) domain 1"/>
    <property type="match status" value="1"/>
</dbReference>
<dbReference type="Pfam" id="PF08263">
    <property type="entry name" value="LRRNT_2"/>
    <property type="match status" value="1"/>
</dbReference>
<evidence type="ECO:0000256" key="1">
    <source>
        <dbReference type="ARBA" id="ARBA00004167"/>
    </source>
</evidence>
<dbReference type="Gene3D" id="3.30.200.20">
    <property type="entry name" value="Phosphorylase Kinase, domain 1"/>
    <property type="match status" value="1"/>
</dbReference>
<dbReference type="Pfam" id="PF07714">
    <property type="entry name" value="PK_Tyr_Ser-Thr"/>
    <property type="match status" value="1"/>
</dbReference>
<keyword evidence="13" id="KW-0675">Receptor</keyword>
<dbReference type="PANTHER" id="PTHR10353">
    <property type="entry name" value="GLYCOSYL HYDROLASE"/>
    <property type="match status" value="1"/>
</dbReference>
<dbReference type="Pfam" id="PF00232">
    <property type="entry name" value="Glyco_hydro_1"/>
    <property type="match status" value="2"/>
</dbReference>
<dbReference type="GO" id="GO:0005524">
    <property type="term" value="F:ATP binding"/>
    <property type="evidence" value="ECO:0007669"/>
    <property type="project" value="UniProtKB-KW"/>
</dbReference>
<keyword evidence="15" id="KW-0326">Glycosidase</keyword>
<keyword evidence="11 16" id="KW-1133">Transmembrane helix</keyword>
<keyword evidence="4" id="KW-0433">Leucine-rich repeat</keyword>
<dbReference type="PROSITE" id="PS50011">
    <property type="entry name" value="PROTEIN_KINASE_DOM"/>
    <property type="match status" value="1"/>
</dbReference>
<dbReference type="EMBL" id="LR881470">
    <property type="protein sequence ID" value="CAD5334317.1"/>
    <property type="molecule type" value="Genomic_DNA"/>
</dbReference>
<dbReference type="SUPFAM" id="SSF51445">
    <property type="entry name" value="(Trans)glycosidases"/>
    <property type="match status" value="1"/>
</dbReference>
<dbReference type="PRINTS" id="PR00131">
    <property type="entry name" value="GLHYDRLASE1"/>
</dbReference>
<feature type="chain" id="PRO_5028996567" evidence="17">
    <location>
        <begin position="28"/>
        <end position="1024"/>
    </location>
</feature>
<evidence type="ECO:0000256" key="7">
    <source>
        <dbReference type="ARBA" id="ARBA00022737"/>
    </source>
</evidence>
<evidence type="ECO:0000256" key="4">
    <source>
        <dbReference type="ARBA" id="ARBA00022614"/>
    </source>
</evidence>
<keyword evidence="12 16" id="KW-0472">Membrane</keyword>
<evidence type="ECO:0000256" key="12">
    <source>
        <dbReference type="ARBA" id="ARBA00023136"/>
    </source>
</evidence>
<evidence type="ECO:0000256" key="3">
    <source>
        <dbReference type="ARBA" id="ARBA00022553"/>
    </source>
</evidence>
<evidence type="ECO:0000256" key="13">
    <source>
        <dbReference type="ARBA" id="ARBA00023170"/>
    </source>
</evidence>
<keyword evidence="9" id="KW-0378">Hydrolase</keyword>
<evidence type="ECO:0000256" key="11">
    <source>
        <dbReference type="ARBA" id="ARBA00022989"/>
    </source>
</evidence>
<proteinExistence type="inferred from homology"/>
<dbReference type="SUPFAM" id="SSF56112">
    <property type="entry name" value="Protein kinase-like (PK-like)"/>
    <property type="match status" value="1"/>
</dbReference>
<dbReference type="FunFam" id="1.10.510.10:FF:000609">
    <property type="entry name" value="Inactive LRR receptor-like serine/threonine-protein kinase BIR2"/>
    <property type="match status" value="1"/>
</dbReference>
<evidence type="ECO:0000256" key="5">
    <source>
        <dbReference type="ARBA" id="ARBA00022692"/>
    </source>
</evidence>
<protein>
    <submittedName>
        <fullName evidence="19">(thale cress) hypothetical protein</fullName>
    </submittedName>
</protein>
<keyword evidence="14" id="KW-0325">Glycoprotein</keyword>
<dbReference type="GO" id="GO:0004672">
    <property type="term" value="F:protein kinase activity"/>
    <property type="evidence" value="ECO:0007669"/>
    <property type="project" value="InterPro"/>
</dbReference>
<dbReference type="PANTHER" id="PTHR10353:SF137">
    <property type="entry name" value="MYROSINASE 3-RELATED"/>
    <property type="match status" value="1"/>
</dbReference>
<dbReference type="Gene3D" id="3.20.20.80">
    <property type="entry name" value="Glycosidases"/>
    <property type="match status" value="2"/>
</dbReference>
<evidence type="ECO:0000256" key="2">
    <source>
        <dbReference type="ARBA" id="ARBA00010838"/>
    </source>
</evidence>
<keyword evidence="5 16" id="KW-0812">Transmembrane</keyword>
<dbReference type="CDD" id="cd14066">
    <property type="entry name" value="STKc_IRAK"/>
    <property type="match status" value="1"/>
</dbReference>
<comment type="similarity">
    <text evidence="2">Belongs to the glycosyl hydrolase 1 family.</text>
</comment>
<dbReference type="Proteomes" id="UP000516314">
    <property type="component" value="Chromosome 5"/>
</dbReference>
<evidence type="ECO:0000256" key="6">
    <source>
        <dbReference type="ARBA" id="ARBA00022729"/>
    </source>
</evidence>
<organism evidence="19 20">
    <name type="scientific">Arabidopsis thaliana</name>
    <name type="common">Mouse-ear cress</name>
    <dbReference type="NCBI Taxonomy" id="3702"/>
    <lineage>
        <taxon>Eukaryota</taxon>
        <taxon>Viridiplantae</taxon>
        <taxon>Streptophyta</taxon>
        <taxon>Embryophyta</taxon>
        <taxon>Tracheophyta</taxon>
        <taxon>Spermatophyta</taxon>
        <taxon>Magnoliopsida</taxon>
        <taxon>eudicotyledons</taxon>
        <taxon>Gunneridae</taxon>
        <taxon>Pentapetalae</taxon>
        <taxon>rosids</taxon>
        <taxon>malvids</taxon>
        <taxon>Brassicales</taxon>
        <taxon>Brassicaceae</taxon>
        <taxon>Camelineae</taxon>
        <taxon>Arabidopsis</taxon>
    </lineage>
</organism>
<dbReference type="GO" id="GO:0016020">
    <property type="term" value="C:membrane"/>
    <property type="evidence" value="ECO:0007669"/>
    <property type="project" value="UniProtKB-SubCell"/>
</dbReference>
<keyword evidence="7" id="KW-0677">Repeat</keyword>
<evidence type="ECO:0000256" key="9">
    <source>
        <dbReference type="ARBA" id="ARBA00022801"/>
    </source>
</evidence>
<dbReference type="InterPro" id="IPR011009">
    <property type="entry name" value="Kinase-like_dom_sf"/>
</dbReference>
<feature type="domain" description="Protein kinase" evidence="18">
    <location>
        <begin position="303"/>
        <end position="596"/>
    </location>
</feature>
<dbReference type="InterPro" id="IPR001360">
    <property type="entry name" value="Glyco_hydro_1"/>
</dbReference>
<evidence type="ECO:0000313" key="19">
    <source>
        <dbReference type="EMBL" id="CAD5334317.1"/>
    </source>
</evidence>
<feature type="transmembrane region" description="Helical" evidence="16">
    <location>
        <begin position="227"/>
        <end position="251"/>
    </location>
</feature>
<dbReference type="AlphaFoldDB" id="A0A7G2FL77"/>
<dbReference type="SUPFAM" id="SSF52058">
    <property type="entry name" value="L domain-like"/>
    <property type="match status" value="1"/>
</dbReference>
<dbReference type="InterPro" id="IPR013210">
    <property type="entry name" value="LRR_N_plant-typ"/>
</dbReference>
<comment type="subcellular location">
    <subcellularLocation>
        <location evidence="1">Membrane</location>
        <topology evidence="1">Single-pass membrane protein</topology>
    </subcellularLocation>
</comment>
<dbReference type="GO" id="GO:0005975">
    <property type="term" value="P:carbohydrate metabolic process"/>
    <property type="evidence" value="ECO:0007669"/>
    <property type="project" value="InterPro"/>
</dbReference>
<dbReference type="FunFam" id="3.30.200.20:FF:000428">
    <property type="entry name" value="Inactive LRR receptor-like serine/threonine-protein kinase BIR2"/>
    <property type="match status" value="1"/>
</dbReference>